<evidence type="ECO:0000256" key="7">
    <source>
        <dbReference type="ARBA" id="ARBA00023002"/>
    </source>
</evidence>
<feature type="compositionally biased region" description="Low complexity" evidence="12">
    <location>
        <begin position="107"/>
        <end position="120"/>
    </location>
</feature>
<evidence type="ECO:0000259" key="13">
    <source>
        <dbReference type="SMART" id="SM00861"/>
    </source>
</evidence>
<dbReference type="Gene3D" id="1.10.287.1150">
    <property type="entry name" value="TPP helical domain"/>
    <property type="match status" value="1"/>
</dbReference>
<dbReference type="InterPro" id="IPR023213">
    <property type="entry name" value="CAT-like_dom_sf"/>
</dbReference>
<dbReference type="NCBIfam" id="NF008907">
    <property type="entry name" value="PRK12270.1"/>
    <property type="match status" value="1"/>
</dbReference>
<keyword evidence="8" id="KW-0786">Thiamine pyrophosphate</keyword>
<dbReference type="PANTHER" id="PTHR23152:SF4">
    <property type="entry name" value="2-OXOADIPATE DEHYDROGENASE COMPLEX COMPONENT E1"/>
    <property type="match status" value="1"/>
</dbReference>
<dbReference type="InterPro" id="IPR032106">
    <property type="entry name" value="2-oxogl_dehyd_N"/>
</dbReference>
<dbReference type="Gene3D" id="3.30.559.10">
    <property type="entry name" value="Chloramphenicol acetyltransferase-like domain"/>
    <property type="match status" value="1"/>
</dbReference>
<dbReference type="GO" id="GO:0046872">
    <property type="term" value="F:metal ion binding"/>
    <property type="evidence" value="ECO:0007669"/>
    <property type="project" value="UniProtKB-KW"/>
</dbReference>
<evidence type="ECO:0000256" key="5">
    <source>
        <dbReference type="ARBA" id="ARBA00022723"/>
    </source>
</evidence>
<organism evidence="14">
    <name type="scientific">metagenome</name>
    <dbReference type="NCBI Taxonomy" id="256318"/>
    <lineage>
        <taxon>unclassified sequences</taxon>
        <taxon>metagenomes</taxon>
    </lineage>
</organism>
<dbReference type="GO" id="GO:0045252">
    <property type="term" value="C:oxoglutarate dehydrogenase complex"/>
    <property type="evidence" value="ECO:0007669"/>
    <property type="project" value="TreeGrafter"/>
</dbReference>
<evidence type="ECO:0000256" key="2">
    <source>
        <dbReference type="ARBA" id="ARBA00001964"/>
    </source>
</evidence>
<sequence length="1282" mass="140196">MPESQDTQPLEDFGANEWLVDEMFEKYTSDPTAVDPAWVAYFSTHGGPNGNGTPAQAAAPAASTQAAAPSQAAPAPAAPAPAPAAAAPAPAPAEAAPAAANPPAPAAPAAAAPAPAAAAPAAPPPVAKPRPAAKAAEPASGTSNPVPKESRPAAPAAGKDEPTYTVLRGAPQRTAANMDASLSVPTATSVRSVPVKLLWDNRIVMNSHLKRARGGKVSFTHIIGFALIKALRSMPEMNVGYGVIEGKPNLIQPAHINLGLAIDMAKPDGTRQLLVPSIKAAETMDFAAFWTAYEEIVRKARNNKLEVSDFQGTTISLTNPGTIGTNHSVPRLMSGQGAIIGVGAMEYPPEWQGASEEAIARNAISKVMTLTSTYDHRVIQGAQSGEFLRRVHALLLGEEQFYDEIFRSLRIPYEPIRWHADIATSHDDEISKQARILELIHAYRVRGHMMADTDPLEYKQRSHPDLDVATHGLTLWDLDREFATGSFGGEGRRFMKLRHILGILRDSYCRTTGIEYMHIMDPEQRHWIQQRVEQPHTKPPREEQLRILLKLNQAEAFETFLQTKFVGQKRFSLEGGETTVPVLDEICEAAAAAGLDEVAIGMAHRGRLNVLANIVGKKYSQIFREFEGNIDPRTVQGSGDVKYHLGAEGEFVAGSGDKIAVSVAANPSHLEAVDPVLEGIARAKQDVLDKGAAFPVLPLLVHGDAAFAGQGVVAETLNLSQLRGYRTGGTIHVVVNNQVGFTTSPGSSRSSLYCTDVARMVQAPIFHVNGDDPEACIRVAQLAFEYRQAFKKDVVIDLVCYRRRGHNEGDDPSYTQPLMYDLIEQKRSVRKLYTESLIGRGDITIEEAEQVLRDYQSQLERVFTEVREADSQPSEWTTVPDYPEKSPGETRTAVTPEILKRIADAYITPPDGFTVHPKVMPQLQRRAAAITDGPIDWGTGEILAFGALLMDGRPVRLAGQDSRRGTFVSRFATIIDRKNADEWTPLSTLTDDQAKFFVYDSLLSEYAALGFEYGYSVARPDALVLWEAQFGDFVNGAQTVIDEFVSAGEQKWRQQSGVVLLLPHGYEGQGPDHSSARIERFLTMCADDAFVVAQPSTPASYFHLLRQHSLGEEHRPMVVFTPKSMLKRKEAASQPSDFTEGTFRALISDPTVDADAVETLLLCSGRVTWDLSVERAKREDGSRFAISRLEQLYPRPVEAIVAELKKYPNLKTVRWVQDEPRNMGPWPHYQLNVWPGLDVEVEAVTRPESASPSVGTVKRHQEEQRTLLNAAFASAPSSHHDY</sequence>
<dbReference type="InterPro" id="IPR031717">
    <property type="entry name" value="ODO-1/KGD_C"/>
</dbReference>
<accession>A0A2P2C1N4</accession>
<dbReference type="InterPro" id="IPR001078">
    <property type="entry name" value="2-oxoacid_DH_actylTfrase"/>
</dbReference>
<dbReference type="GO" id="GO:0004591">
    <property type="term" value="F:oxoglutarate dehydrogenase (succinyl-transferring) activity"/>
    <property type="evidence" value="ECO:0007669"/>
    <property type="project" value="UniProtKB-EC"/>
</dbReference>
<dbReference type="InterPro" id="IPR001017">
    <property type="entry name" value="DH_E1"/>
</dbReference>
<keyword evidence="5" id="KW-0479">Metal-binding</keyword>
<dbReference type="NCBIfam" id="TIGR00239">
    <property type="entry name" value="2oxo_dh_E1"/>
    <property type="match status" value="1"/>
</dbReference>
<dbReference type="Gene3D" id="3.40.50.970">
    <property type="match status" value="1"/>
</dbReference>
<dbReference type="Pfam" id="PF00198">
    <property type="entry name" value="2-oxoacid_dh"/>
    <property type="match status" value="1"/>
</dbReference>
<keyword evidence="9" id="KW-0511">Multifunctional enzyme</keyword>
<name>A0A2P2C1N4_9ZZZZ</name>
<comment type="cofactor">
    <cofactor evidence="2">
        <name>thiamine diphosphate</name>
        <dbReference type="ChEBI" id="CHEBI:58937"/>
    </cofactor>
</comment>
<evidence type="ECO:0000256" key="3">
    <source>
        <dbReference type="ARBA" id="ARBA00004813"/>
    </source>
</evidence>
<dbReference type="SUPFAM" id="SSF52777">
    <property type="entry name" value="CoA-dependent acyltransferases"/>
    <property type="match status" value="1"/>
</dbReference>
<dbReference type="InterPro" id="IPR011603">
    <property type="entry name" value="2oxoglutarate_DH_E1"/>
</dbReference>
<dbReference type="UniPathway" id="UPA00223">
    <property type="reaction ID" value="UER00997"/>
</dbReference>
<dbReference type="SMART" id="SM00861">
    <property type="entry name" value="Transket_pyr"/>
    <property type="match status" value="1"/>
</dbReference>
<evidence type="ECO:0000256" key="12">
    <source>
        <dbReference type="SAM" id="MobiDB-lite"/>
    </source>
</evidence>
<evidence type="ECO:0000256" key="6">
    <source>
        <dbReference type="ARBA" id="ARBA00022842"/>
    </source>
</evidence>
<dbReference type="GO" id="GO:0004149">
    <property type="term" value="F:dihydrolipoyllysine-residue succinyltransferase activity"/>
    <property type="evidence" value="ECO:0007669"/>
    <property type="project" value="UniProtKB-EC"/>
</dbReference>
<dbReference type="Pfam" id="PF00676">
    <property type="entry name" value="E1_dh"/>
    <property type="match status" value="1"/>
</dbReference>
<dbReference type="EMBL" id="CZKA01000025">
    <property type="protein sequence ID" value="CUR55920.1"/>
    <property type="molecule type" value="Genomic_DNA"/>
</dbReference>
<dbReference type="InterPro" id="IPR029061">
    <property type="entry name" value="THDP-binding"/>
</dbReference>
<evidence type="ECO:0000256" key="11">
    <source>
        <dbReference type="SAM" id="Coils"/>
    </source>
</evidence>
<protein>
    <recommendedName>
        <fullName evidence="4">oxoglutarate dehydrogenase (succinyl-transferring)</fullName>
        <ecNumber evidence="4">1.2.4.2</ecNumber>
    </recommendedName>
</protein>
<evidence type="ECO:0000256" key="4">
    <source>
        <dbReference type="ARBA" id="ARBA00012280"/>
    </source>
</evidence>
<dbReference type="SUPFAM" id="SSF52518">
    <property type="entry name" value="Thiamin diphosphate-binding fold (THDP-binding)"/>
    <property type="match status" value="2"/>
</dbReference>
<keyword evidence="11" id="KW-0175">Coiled coil</keyword>
<keyword evidence="7 14" id="KW-0560">Oxidoreductase</keyword>
<feature type="compositionally biased region" description="Low complexity" evidence="12">
    <location>
        <begin position="83"/>
        <end position="99"/>
    </location>
</feature>
<dbReference type="InterPro" id="IPR005475">
    <property type="entry name" value="Transketolase-like_Pyr-bd"/>
</dbReference>
<evidence type="ECO:0000256" key="1">
    <source>
        <dbReference type="ARBA" id="ARBA00001946"/>
    </source>
</evidence>
<feature type="coiled-coil region" evidence="11">
    <location>
        <begin position="845"/>
        <end position="872"/>
    </location>
</feature>
<dbReference type="InterPro" id="IPR042179">
    <property type="entry name" value="KGD_C_sf"/>
</dbReference>
<dbReference type="NCBIfam" id="NF006914">
    <property type="entry name" value="PRK09404.1"/>
    <property type="match status" value="1"/>
</dbReference>
<dbReference type="GO" id="GO:0016829">
    <property type="term" value="F:lyase activity"/>
    <property type="evidence" value="ECO:0007669"/>
    <property type="project" value="UniProtKB-KW"/>
</dbReference>
<dbReference type="GO" id="GO:0005829">
    <property type="term" value="C:cytosol"/>
    <property type="evidence" value="ECO:0007669"/>
    <property type="project" value="TreeGrafter"/>
</dbReference>
<keyword evidence="6" id="KW-0460">Magnesium</keyword>
<gene>
    <name evidence="14" type="primary">kgd</name>
    <name evidence="14" type="ORF">NOCA2310069</name>
</gene>
<dbReference type="CDD" id="cd02016">
    <property type="entry name" value="TPP_E1_OGDC_like"/>
    <property type="match status" value="1"/>
</dbReference>
<reference evidence="14" key="1">
    <citation type="submission" date="2015-08" db="EMBL/GenBank/DDBJ databases">
        <authorList>
            <person name="Babu N.S."/>
            <person name="Beckwith C.J."/>
            <person name="Beseler K.G."/>
            <person name="Brison A."/>
            <person name="Carone J.V."/>
            <person name="Caskin T.P."/>
            <person name="Diamond M."/>
            <person name="Durham M.E."/>
            <person name="Foxe J.M."/>
            <person name="Go M."/>
            <person name="Henderson B.A."/>
            <person name="Jones I.B."/>
            <person name="McGettigan J.A."/>
            <person name="Micheletti S.J."/>
            <person name="Nasrallah M.E."/>
            <person name="Ortiz D."/>
            <person name="Piller C.R."/>
            <person name="Privatt S.R."/>
            <person name="Schneider S.L."/>
            <person name="Sharp S."/>
            <person name="Smith T.C."/>
            <person name="Stanton J.D."/>
            <person name="Ullery H.E."/>
            <person name="Wilson R.J."/>
            <person name="Serrano M.G."/>
            <person name="Buck G."/>
            <person name="Lee V."/>
            <person name="Wang Y."/>
            <person name="Carvalho R."/>
            <person name="Voegtly L."/>
            <person name="Shi R."/>
            <person name="Duckworth R."/>
            <person name="Johnson A."/>
            <person name="Loviza R."/>
            <person name="Walstead R."/>
            <person name="Shah Z."/>
            <person name="Kiflezghi M."/>
            <person name="Wade K."/>
            <person name="Ball S.L."/>
            <person name="Bradley K.W."/>
            <person name="Asai D.J."/>
            <person name="Bowman C.A."/>
            <person name="Russell D.A."/>
            <person name="Pope W.H."/>
            <person name="Jacobs-Sera D."/>
            <person name="Hendrix R.W."/>
            <person name="Hatfull G.F."/>
        </authorList>
    </citation>
    <scope>NUCLEOTIDE SEQUENCE</scope>
</reference>
<feature type="domain" description="Transketolase-like pyrimidine-binding" evidence="13">
    <location>
        <begin position="935"/>
        <end position="1128"/>
    </location>
</feature>
<comment type="catalytic activity">
    <reaction evidence="10">
        <text>N(6)-[(R)-dihydrolipoyl]-L-lysyl-[protein] + succinyl-CoA = N(6)-[(R)-S(8)-succinyldihydrolipoyl]-L-lysyl-[protein] + CoA</text>
        <dbReference type="Rhea" id="RHEA:15213"/>
        <dbReference type="Rhea" id="RHEA-COMP:10475"/>
        <dbReference type="Rhea" id="RHEA-COMP:20092"/>
        <dbReference type="ChEBI" id="CHEBI:57287"/>
        <dbReference type="ChEBI" id="CHEBI:57292"/>
        <dbReference type="ChEBI" id="CHEBI:83100"/>
        <dbReference type="ChEBI" id="CHEBI:83120"/>
        <dbReference type="EC" id="2.3.1.61"/>
    </reaction>
</comment>
<evidence type="ECO:0000256" key="8">
    <source>
        <dbReference type="ARBA" id="ARBA00023052"/>
    </source>
</evidence>
<dbReference type="Pfam" id="PF02779">
    <property type="entry name" value="Transket_pyr"/>
    <property type="match status" value="1"/>
</dbReference>
<evidence type="ECO:0000256" key="9">
    <source>
        <dbReference type="ARBA" id="ARBA00023268"/>
    </source>
</evidence>
<keyword evidence="14" id="KW-0456">Lyase</keyword>
<dbReference type="Gene3D" id="3.40.50.12470">
    <property type="match status" value="1"/>
</dbReference>
<dbReference type="Gene3D" id="3.40.50.11610">
    <property type="entry name" value="Multifunctional 2-oxoglutarate metabolism enzyme, C-terminal domain"/>
    <property type="match status" value="1"/>
</dbReference>
<dbReference type="Pfam" id="PF16870">
    <property type="entry name" value="OxoGdeHyase_C"/>
    <property type="match status" value="1"/>
</dbReference>
<dbReference type="PANTHER" id="PTHR23152">
    <property type="entry name" value="2-OXOGLUTARATE DEHYDROGENASE"/>
    <property type="match status" value="1"/>
</dbReference>
<comment type="pathway">
    <text evidence="3">Carbohydrate metabolism; tricarboxylic acid cycle; succinyl-CoA from 2-oxoglutarate (dehydrogenase route): step 1/1.</text>
</comment>
<dbReference type="EC" id="1.2.4.2" evidence="4"/>
<evidence type="ECO:0000313" key="14">
    <source>
        <dbReference type="EMBL" id="CUR55920.1"/>
    </source>
</evidence>
<feature type="compositionally biased region" description="Low complexity" evidence="12">
    <location>
        <begin position="129"/>
        <end position="139"/>
    </location>
</feature>
<dbReference type="GO" id="GO:0006099">
    <property type="term" value="P:tricarboxylic acid cycle"/>
    <property type="evidence" value="ECO:0007669"/>
    <property type="project" value="UniProtKB-UniPathway"/>
</dbReference>
<proteinExistence type="predicted"/>
<dbReference type="GO" id="GO:0030976">
    <property type="term" value="F:thiamine pyrophosphate binding"/>
    <property type="evidence" value="ECO:0007669"/>
    <property type="project" value="InterPro"/>
</dbReference>
<evidence type="ECO:0000256" key="10">
    <source>
        <dbReference type="ARBA" id="ARBA00052761"/>
    </source>
</evidence>
<dbReference type="Pfam" id="PF16078">
    <property type="entry name" value="2-oxogl_dehyd_N"/>
    <property type="match status" value="1"/>
</dbReference>
<keyword evidence="14" id="KW-0012">Acyltransferase</keyword>
<keyword evidence="14" id="KW-0808">Transferase</keyword>
<comment type="cofactor">
    <cofactor evidence="1">
        <name>Mg(2+)</name>
        <dbReference type="ChEBI" id="CHEBI:18420"/>
    </cofactor>
</comment>
<feature type="region of interest" description="Disordered" evidence="12">
    <location>
        <begin position="41"/>
        <end position="165"/>
    </location>
</feature>
<feature type="compositionally biased region" description="Low complexity" evidence="12">
    <location>
        <begin position="54"/>
        <end position="75"/>
    </location>
</feature>